<feature type="domain" description="Transcription regulator PadR N-terminal" evidence="1">
    <location>
        <begin position="15"/>
        <end position="88"/>
    </location>
</feature>
<dbReference type="Gene3D" id="1.10.10.10">
    <property type="entry name" value="Winged helix-like DNA-binding domain superfamily/Winged helix DNA-binding domain"/>
    <property type="match status" value="1"/>
</dbReference>
<dbReference type="RefSeq" id="WP_025414556.1">
    <property type="nucleotide sequence ID" value="NZ_CP007130.1"/>
</dbReference>
<dbReference type="OrthoDB" id="9814826at2"/>
<dbReference type="KEGG" id="gba:J421_5715"/>
<proteinExistence type="predicted"/>
<dbReference type="AlphaFoldDB" id="W0RSI0"/>
<geneLocation type="plasmid" evidence="2 3">
    <name>2</name>
</geneLocation>
<dbReference type="InParanoid" id="W0RSI0"/>
<dbReference type="InterPro" id="IPR052509">
    <property type="entry name" value="Metal_resp_DNA-bind_regulator"/>
</dbReference>
<dbReference type="PANTHER" id="PTHR33169">
    <property type="entry name" value="PADR-FAMILY TRANSCRIPTIONAL REGULATOR"/>
    <property type="match status" value="1"/>
</dbReference>
<protein>
    <submittedName>
        <fullName evidence="2">Transcriptional regulator, PadR-family</fullName>
    </submittedName>
</protein>
<reference evidence="2 3" key="1">
    <citation type="journal article" date="2014" name="Genome Announc.">
        <title>Genome Sequence and Methylome of Soil Bacterium Gemmatirosa kalamazoonensis KBS708T, a Member of the Rarely Cultivated Gemmatimonadetes Phylum.</title>
        <authorList>
            <person name="Debruyn J.M."/>
            <person name="Radosevich M."/>
            <person name="Wommack K.E."/>
            <person name="Polson S.W."/>
            <person name="Hauser L.J."/>
            <person name="Fawaz M.N."/>
            <person name="Korlach J."/>
            <person name="Tsai Y.C."/>
        </authorList>
    </citation>
    <scope>NUCLEOTIDE SEQUENCE [LARGE SCALE GENOMIC DNA]</scope>
    <source>
        <strain evidence="2 3">KBS708</strain>
        <plasmid evidence="3">Plasmid 2</plasmid>
    </source>
</reference>
<dbReference type="InterPro" id="IPR017799">
    <property type="entry name" value="Tscrpt_reg_PadR_acidobac-type"/>
</dbReference>
<dbReference type="Proteomes" id="UP000019151">
    <property type="component" value="Plasmid 2"/>
</dbReference>
<dbReference type="InterPro" id="IPR036388">
    <property type="entry name" value="WH-like_DNA-bd_sf"/>
</dbReference>
<accession>W0RSI0</accession>
<dbReference type="PANTHER" id="PTHR33169:SF14">
    <property type="entry name" value="TRANSCRIPTIONAL REGULATOR RV3488"/>
    <property type="match status" value="1"/>
</dbReference>
<dbReference type="eggNOG" id="COG1695">
    <property type="taxonomic scope" value="Bacteria"/>
</dbReference>
<dbReference type="InterPro" id="IPR036390">
    <property type="entry name" value="WH_DNA-bd_sf"/>
</dbReference>
<dbReference type="NCBIfam" id="TIGR03433">
    <property type="entry name" value="padR_acidobact"/>
    <property type="match status" value="1"/>
</dbReference>
<sequence>MTSLDLLQGTLDLLVLKTLSWGPAHGYDVARWIQDVTADVLRVEEGSLYPALHRLEKRKLLKSSWGLSRNNRRAKYYEITAKGREALAAEASTWSDFTKAVSAVLTSPNRPAWAR</sequence>
<name>W0RSI0_9BACT</name>
<evidence type="ECO:0000259" key="1">
    <source>
        <dbReference type="Pfam" id="PF03551"/>
    </source>
</evidence>
<gene>
    <name evidence="2" type="ORF">J421_5715</name>
</gene>
<organism evidence="2 3">
    <name type="scientific">Gemmatirosa kalamazoonensis</name>
    <dbReference type="NCBI Taxonomy" id="861299"/>
    <lineage>
        <taxon>Bacteria</taxon>
        <taxon>Pseudomonadati</taxon>
        <taxon>Gemmatimonadota</taxon>
        <taxon>Gemmatimonadia</taxon>
        <taxon>Gemmatimonadales</taxon>
        <taxon>Gemmatimonadaceae</taxon>
        <taxon>Gemmatirosa</taxon>
    </lineage>
</organism>
<dbReference type="PATRIC" id="fig|861299.3.peg.5754"/>
<dbReference type="HOGENOM" id="CLU_063440_3_3_0"/>
<evidence type="ECO:0000313" key="3">
    <source>
        <dbReference type="Proteomes" id="UP000019151"/>
    </source>
</evidence>
<evidence type="ECO:0000313" key="2">
    <source>
        <dbReference type="EMBL" id="AHG93250.1"/>
    </source>
</evidence>
<dbReference type="SUPFAM" id="SSF46785">
    <property type="entry name" value="Winged helix' DNA-binding domain"/>
    <property type="match status" value="1"/>
</dbReference>
<dbReference type="Pfam" id="PF03551">
    <property type="entry name" value="PadR"/>
    <property type="match status" value="1"/>
</dbReference>
<dbReference type="EMBL" id="CP007130">
    <property type="protein sequence ID" value="AHG93250.1"/>
    <property type="molecule type" value="Genomic_DNA"/>
</dbReference>
<keyword evidence="3" id="KW-1185">Reference proteome</keyword>
<keyword evidence="2" id="KW-0614">Plasmid</keyword>
<dbReference type="InterPro" id="IPR005149">
    <property type="entry name" value="Tscrpt_reg_PadR_N"/>
</dbReference>